<dbReference type="SUPFAM" id="SSF51430">
    <property type="entry name" value="NAD(P)-linked oxidoreductase"/>
    <property type="match status" value="1"/>
</dbReference>
<dbReference type="Gene3D" id="3.20.20.100">
    <property type="entry name" value="NADP-dependent oxidoreductase domain"/>
    <property type="match status" value="1"/>
</dbReference>
<dbReference type="PANTHER" id="PTHR43625:SF40">
    <property type="entry name" value="ALDO-KETO REDUCTASE YAKC [NADP(+)]"/>
    <property type="match status" value="1"/>
</dbReference>
<feature type="domain" description="NADP-dependent oxidoreductase" evidence="2">
    <location>
        <begin position="15"/>
        <end position="301"/>
    </location>
</feature>
<dbReference type="RefSeq" id="WP_167924803.1">
    <property type="nucleotide sequence ID" value="NZ_JAATVY010000004.1"/>
</dbReference>
<proteinExistence type="predicted"/>
<dbReference type="PANTHER" id="PTHR43625">
    <property type="entry name" value="AFLATOXIN B1 ALDEHYDE REDUCTASE"/>
    <property type="match status" value="1"/>
</dbReference>
<sequence>MLTRKLGSSGPSVSAIGLGTMGIGGSYGPADEEEALNTVRLALDRGISLIDTADFYGAGASERAVGAALAGRRDDAVVATKTGMQFGPGGPRPNGRPEFIKSQLDGSLERLGVDYVDLYYLARVDPEVPIEESVGALADMVAAGKVRHVGLCEASAKTLRRASKVHPIAALQTEYSLWERHVEAEILPTLRELGTALVAYRPLGSGFLSGKVTVDRLRSGDFRLGDPRLQGDNLNQNLRLLTAVQEFADKKGVTAAQLALAWVLSRGDDIIAIPGTKRRKYLEENIEAAGISLSDGELEELSTMIPAASGDRYNPALLKTIDR</sequence>
<dbReference type="Proteomes" id="UP000722989">
    <property type="component" value="Unassembled WGS sequence"/>
</dbReference>
<name>A0ABX0XV84_9ACTN</name>
<protein>
    <submittedName>
        <fullName evidence="3">Aldo/keto reductase</fullName>
    </submittedName>
</protein>
<dbReference type="CDD" id="cd19076">
    <property type="entry name" value="AKR_AKR13A_13D"/>
    <property type="match status" value="1"/>
</dbReference>
<dbReference type="EMBL" id="JAATVY010000004">
    <property type="protein sequence ID" value="NJC69943.1"/>
    <property type="molecule type" value="Genomic_DNA"/>
</dbReference>
<dbReference type="InterPro" id="IPR023210">
    <property type="entry name" value="NADP_OxRdtase_dom"/>
</dbReference>
<comment type="caution">
    <text evidence="3">The sequence shown here is derived from an EMBL/GenBank/DDBJ whole genome shotgun (WGS) entry which is preliminary data.</text>
</comment>
<reference evidence="3 4" key="1">
    <citation type="submission" date="2020-03" db="EMBL/GenBank/DDBJ databases">
        <title>WGS of the type strain of Planosporangium spp.</title>
        <authorList>
            <person name="Thawai C."/>
        </authorList>
    </citation>
    <scope>NUCLEOTIDE SEQUENCE [LARGE SCALE GENOMIC DNA]</scope>
    <source>
        <strain evidence="3 4">TBRC 5610</strain>
    </source>
</reference>
<gene>
    <name evidence="3" type="ORF">HC031_09480</name>
</gene>
<keyword evidence="1" id="KW-0560">Oxidoreductase</keyword>
<evidence type="ECO:0000313" key="4">
    <source>
        <dbReference type="Proteomes" id="UP000722989"/>
    </source>
</evidence>
<organism evidence="3 4">
    <name type="scientific">Planosporangium thailandense</name>
    <dbReference type="NCBI Taxonomy" id="765197"/>
    <lineage>
        <taxon>Bacteria</taxon>
        <taxon>Bacillati</taxon>
        <taxon>Actinomycetota</taxon>
        <taxon>Actinomycetes</taxon>
        <taxon>Micromonosporales</taxon>
        <taxon>Micromonosporaceae</taxon>
        <taxon>Planosporangium</taxon>
    </lineage>
</organism>
<dbReference type="InterPro" id="IPR036812">
    <property type="entry name" value="NAD(P)_OxRdtase_dom_sf"/>
</dbReference>
<evidence type="ECO:0000259" key="2">
    <source>
        <dbReference type="Pfam" id="PF00248"/>
    </source>
</evidence>
<accession>A0ABX0XV84</accession>
<evidence type="ECO:0000256" key="1">
    <source>
        <dbReference type="ARBA" id="ARBA00023002"/>
    </source>
</evidence>
<dbReference type="Pfam" id="PF00248">
    <property type="entry name" value="Aldo_ket_red"/>
    <property type="match status" value="1"/>
</dbReference>
<keyword evidence="4" id="KW-1185">Reference proteome</keyword>
<dbReference type="InterPro" id="IPR050791">
    <property type="entry name" value="Aldo-Keto_reductase"/>
</dbReference>
<evidence type="ECO:0000313" key="3">
    <source>
        <dbReference type="EMBL" id="NJC69943.1"/>
    </source>
</evidence>